<evidence type="ECO:0000313" key="15">
    <source>
        <dbReference type="EMBL" id="CAD8157708.1"/>
    </source>
</evidence>
<dbReference type="PROSITE" id="PS50089">
    <property type="entry name" value="ZF_RING_2"/>
    <property type="match status" value="1"/>
</dbReference>
<evidence type="ECO:0000256" key="6">
    <source>
        <dbReference type="ARBA" id="ARBA00022801"/>
    </source>
</evidence>
<feature type="domain" description="RING-type" evidence="13">
    <location>
        <begin position="37"/>
        <end position="77"/>
    </location>
</feature>
<keyword evidence="4" id="KW-0479">Metal-binding</keyword>
<dbReference type="PANTHER" id="PTHR42758">
    <property type="entry name" value="PHOSPHATIDYLGLYCEROL PHOSPHOLIPASE C"/>
    <property type="match status" value="1"/>
</dbReference>
<dbReference type="Pfam" id="PF03009">
    <property type="entry name" value="GDPD"/>
    <property type="match status" value="1"/>
</dbReference>
<evidence type="ECO:0000259" key="14">
    <source>
        <dbReference type="PROSITE" id="PS51704"/>
    </source>
</evidence>
<dbReference type="GO" id="GO:0008081">
    <property type="term" value="F:phosphoric diester hydrolase activity"/>
    <property type="evidence" value="ECO:0007669"/>
    <property type="project" value="InterPro"/>
</dbReference>
<evidence type="ECO:0000256" key="7">
    <source>
        <dbReference type="ARBA" id="ARBA00022833"/>
    </source>
</evidence>
<evidence type="ECO:0000256" key="10">
    <source>
        <dbReference type="ARBA" id="ARBA00023136"/>
    </source>
</evidence>
<protein>
    <submittedName>
        <fullName evidence="15">Uncharacterized protein</fullName>
    </submittedName>
</protein>
<dbReference type="AlphaFoldDB" id="A0A8S1TZJ4"/>
<reference evidence="15" key="1">
    <citation type="submission" date="2021-01" db="EMBL/GenBank/DDBJ databases">
        <authorList>
            <consortium name="Genoscope - CEA"/>
            <person name="William W."/>
        </authorList>
    </citation>
    <scope>NUCLEOTIDE SEQUENCE</scope>
</reference>
<keyword evidence="8 12" id="KW-1133">Transmembrane helix</keyword>
<comment type="subcellular location">
    <subcellularLocation>
        <location evidence="1">Membrane</location>
    </subcellularLocation>
</comment>
<comment type="caution">
    <text evidence="15">The sequence shown here is derived from an EMBL/GenBank/DDBJ whole genome shotgun (WGS) entry which is preliminary data.</text>
</comment>
<keyword evidence="9" id="KW-0443">Lipid metabolism</keyword>
<evidence type="ECO:0000256" key="12">
    <source>
        <dbReference type="SAM" id="Phobius"/>
    </source>
</evidence>
<dbReference type="GO" id="GO:0008270">
    <property type="term" value="F:zinc ion binding"/>
    <property type="evidence" value="ECO:0007669"/>
    <property type="project" value="UniProtKB-KW"/>
</dbReference>
<dbReference type="InterPro" id="IPR027370">
    <property type="entry name" value="Znf-RING_euk"/>
</dbReference>
<evidence type="ECO:0000256" key="3">
    <source>
        <dbReference type="ARBA" id="ARBA00022692"/>
    </source>
</evidence>
<keyword evidence="10 12" id="KW-0472">Membrane</keyword>
<dbReference type="EMBL" id="CAJJDP010000034">
    <property type="protein sequence ID" value="CAD8157708.1"/>
    <property type="molecule type" value="Genomic_DNA"/>
</dbReference>
<dbReference type="Proteomes" id="UP000683925">
    <property type="component" value="Unassembled WGS sequence"/>
</dbReference>
<dbReference type="GO" id="GO:0016020">
    <property type="term" value="C:membrane"/>
    <property type="evidence" value="ECO:0007669"/>
    <property type="project" value="UniProtKB-SubCell"/>
</dbReference>
<keyword evidence="7" id="KW-0862">Zinc</keyword>
<keyword evidence="5 11" id="KW-0863">Zinc-finger</keyword>
<evidence type="ECO:0000256" key="11">
    <source>
        <dbReference type="PROSITE-ProRule" id="PRU00175"/>
    </source>
</evidence>
<evidence type="ECO:0000256" key="5">
    <source>
        <dbReference type="ARBA" id="ARBA00022771"/>
    </source>
</evidence>
<proteinExistence type="inferred from homology"/>
<evidence type="ECO:0000256" key="9">
    <source>
        <dbReference type="ARBA" id="ARBA00023098"/>
    </source>
</evidence>
<dbReference type="CDD" id="cd08612">
    <property type="entry name" value="GDPD_GDE4"/>
    <property type="match status" value="1"/>
</dbReference>
<evidence type="ECO:0000256" key="8">
    <source>
        <dbReference type="ARBA" id="ARBA00022989"/>
    </source>
</evidence>
<keyword evidence="16" id="KW-1185">Reference proteome</keyword>
<keyword evidence="6" id="KW-0378">Hydrolase</keyword>
<evidence type="ECO:0000313" key="16">
    <source>
        <dbReference type="Proteomes" id="UP000683925"/>
    </source>
</evidence>
<dbReference type="InterPro" id="IPR030395">
    <property type="entry name" value="GP_PDE_dom"/>
</dbReference>
<organism evidence="15 16">
    <name type="scientific">Paramecium octaurelia</name>
    <dbReference type="NCBI Taxonomy" id="43137"/>
    <lineage>
        <taxon>Eukaryota</taxon>
        <taxon>Sar</taxon>
        <taxon>Alveolata</taxon>
        <taxon>Ciliophora</taxon>
        <taxon>Intramacronucleata</taxon>
        <taxon>Oligohymenophorea</taxon>
        <taxon>Peniculida</taxon>
        <taxon>Parameciidae</taxon>
        <taxon>Paramecium</taxon>
    </lineage>
</organism>
<dbReference type="OrthoDB" id="294186at2759"/>
<sequence length="693" mass="81637">MQLSKQEAILKELFEDDYFTQIIQHPSVQSPYEELTCSICYNLLDIPIVLPDCKHTFCRDCLDEWVGKQAMNCPLCRIDVSHYLTNKQLKFSLIDFNTMFLIDNIEIKCPYCNWKGKTKDLKLHQQKYCNLRSCPLNCNQKFTSEELELHKDICQHRIIKCPQYCGEEFEAHKVFAHLQNCMYTYRECTKCNCILQGAKMLNHNCNIDSCRNSQFGCKKLEMHQNCDFEFNYCKNCFNFLMNKDLQTHNCQMQSNIQEVLKSFQKELLESLQPVKHDLKLLENAMKKCQQESILLLDVPAERVNIVEILQQFGPIQNLKQYLNFPNLDQKKVAVRYFNANAALCCKKYMKIFGITTQSLEMGIMNYLFYGFIGYCTLSLTFFVFPYKKKNVFKHSKYQKYLQRKAILHISHRGGCRENVENTMQAFQHAYDLGTDCLEMDLCMTKDKKVVVLHDSSLLRMCGVEAHVKDYNYQDLPKFLDKVRLDFAPNDYISTQNCKTPYLPLFEDVLKKFPDVLINVEIKTPDPEVVKAVNDLILKYQRQDTIIWGARFQQQNELLKSVNPAIPRFFTVEGIMRVYLLYMTGLLPFFDIPDDSMQAPLYTDDFYNWKLHVANSTSEKLQQMFFHNFVWFLGLISKPLFHHLHNRGIFVYYWVLNNEREYDRALKTGCHGIMTDCPTLLKDHLIKKKLYGKL</sequence>
<accession>A0A8S1TZJ4</accession>
<evidence type="ECO:0000256" key="4">
    <source>
        <dbReference type="ARBA" id="ARBA00022723"/>
    </source>
</evidence>
<gene>
    <name evidence="15" type="ORF">POCTA_138.1.T0340108</name>
</gene>
<dbReference type="SMART" id="SM00184">
    <property type="entry name" value="RING"/>
    <property type="match status" value="1"/>
</dbReference>
<dbReference type="InterPro" id="IPR001841">
    <property type="entry name" value="Znf_RING"/>
</dbReference>
<keyword evidence="3 12" id="KW-0812">Transmembrane</keyword>
<evidence type="ECO:0000259" key="13">
    <source>
        <dbReference type="PROSITE" id="PS50089"/>
    </source>
</evidence>
<dbReference type="PANTHER" id="PTHR42758:SF2">
    <property type="entry name" value="PHOSPHATIDYLGLYCEROL PHOSPHOLIPASE C"/>
    <property type="match status" value="1"/>
</dbReference>
<comment type="similarity">
    <text evidence="2">Belongs to the glycerophosphoryl diester phosphodiesterase family.</text>
</comment>
<dbReference type="GO" id="GO:0046475">
    <property type="term" value="P:glycerophospholipid catabolic process"/>
    <property type="evidence" value="ECO:0007669"/>
    <property type="project" value="TreeGrafter"/>
</dbReference>
<feature type="domain" description="GP-PDE" evidence="14">
    <location>
        <begin position="406"/>
        <end position="684"/>
    </location>
</feature>
<dbReference type="InterPro" id="IPR052271">
    <property type="entry name" value="GDPD-Related"/>
</dbReference>
<dbReference type="InterPro" id="IPR017907">
    <property type="entry name" value="Znf_RING_CS"/>
</dbReference>
<evidence type="ECO:0000256" key="1">
    <source>
        <dbReference type="ARBA" id="ARBA00004370"/>
    </source>
</evidence>
<feature type="transmembrane region" description="Helical" evidence="12">
    <location>
        <begin position="366"/>
        <end position="386"/>
    </location>
</feature>
<dbReference type="Pfam" id="PF13445">
    <property type="entry name" value="zf-RING_UBOX"/>
    <property type="match status" value="1"/>
</dbReference>
<dbReference type="PROSITE" id="PS00518">
    <property type="entry name" value="ZF_RING_1"/>
    <property type="match status" value="1"/>
</dbReference>
<dbReference type="PROSITE" id="PS51704">
    <property type="entry name" value="GP_PDE"/>
    <property type="match status" value="1"/>
</dbReference>
<evidence type="ECO:0000256" key="2">
    <source>
        <dbReference type="ARBA" id="ARBA00007277"/>
    </source>
</evidence>
<name>A0A8S1TZJ4_PAROT</name>